<proteinExistence type="predicted"/>
<dbReference type="PANTHER" id="PTHR43572">
    <property type="entry name" value="CHAPERONE PROTEIN CLPD, CHLOROPLASTIC"/>
    <property type="match status" value="1"/>
</dbReference>
<gene>
    <name evidence="1" type="ORF">ANE_LOCUS12718</name>
</gene>
<comment type="caution">
    <text evidence="1">The sequence shown here is derived from an EMBL/GenBank/DDBJ whole genome shotgun (WGS) entry which is preliminary data.</text>
</comment>
<organism evidence="1 2">
    <name type="scientific">Arabis nemorensis</name>
    <dbReference type="NCBI Taxonomy" id="586526"/>
    <lineage>
        <taxon>Eukaryota</taxon>
        <taxon>Viridiplantae</taxon>
        <taxon>Streptophyta</taxon>
        <taxon>Embryophyta</taxon>
        <taxon>Tracheophyta</taxon>
        <taxon>Spermatophyta</taxon>
        <taxon>Magnoliopsida</taxon>
        <taxon>eudicotyledons</taxon>
        <taxon>Gunneridae</taxon>
        <taxon>Pentapetalae</taxon>
        <taxon>rosids</taxon>
        <taxon>malvids</taxon>
        <taxon>Brassicales</taxon>
        <taxon>Brassicaceae</taxon>
        <taxon>Arabideae</taxon>
        <taxon>Arabis</taxon>
    </lineage>
</organism>
<dbReference type="Gene3D" id="1.10.1780.10">
    <property type="entry name" value="Clp, N-terminal domain"/>
    <property type="match status" value="1"/>
</dbReference>
<dbReference type="InterPro" id="IPR036628">
    <property type="entry name" value="Clp_N_dom_sf"/>
</dbReference>
<keyword evidence="2" id="KW-1185">Reference proteome</keyword>
<accession>A0A565BN25</accession>
<dbReference type="OrthoDB" id="547145at2759"/>
<name>A0A565BN25_9BRAS</name>
<dbReference type="EMBL" id="CABITT030000004">
    <property type="protein sequence ID" value="VVB02274.1"/>
    <property type="molecule type" value="Genomic_DNA"/>
</dbReference>
<dbReference type="AlphaFoldDB" id="A0A565BN25"/>
<sequence>MRGGGCSVQSALTPEAGNMVKQAMALARQRGHAQGTPLHVSSTMLSAPTCLLRTASLQSHTHPFQCRALELCFNVEDFSWLVELSTANGGPLILSEAWLAVHGPRNLHMGSTWEWQSRNYSSDVSDEEASRALHELLPKSSVVYPNIEKWDFAEARAGLRAMPMPPVTSHGSLPLLGCIDQLVGAASESSKFWFFGGLGSCLDYSIMLGLGNS</sequence>
<dbReference type="Proteomes" id="UP000489600">
    <property type="component" value="Unassembled WGS sequence"/>
</dbReference>
<dbReference type="PANTHER" id="PTHR43572:SF51">
    <property type="entry name" value="CLP R DOMAIN-CONTAINING PROTEIN"/>
    <property type="match status" value="1"/>
</dbReference>
<dbReference type="InterPro" id="IPR051650">
    <property type="entry name" value="SL_signaling_regulator"/>
</dbReference>
<reference evidence="1" key="1">
    <citation type="submission" date="2019-07" db="EMBL/GenBank/DDBJ databases">
        <authorList>
            <person name="Dittberner H."/>
        </authorList>
    </citation>
    <scope>NUCLEOTIDE SEQUENCE [LARGE SCALE GENOMIC DNA]</scope>
</reference>
<evidence type="ECO:0000313" key="1">
    <source>
        <dbReference type="EMBL" id="VVB02274.1"/>
    </source>
</evidence>
<evidence type="ECO:0008006" key="3">
    <source>
        <dbReference type="Google" id="ProtNLM"/>
    </source>
</evidence>
<protein>
    <recommendedName>
        <fullName evidence="3">Clp R domain-containing protein</fullName>
    </recommendedName>
</protein>
<evidence type="ECO:0000313" key="2">
    <source>
        <dbReference type="Proteomes" id="UP000489600"/>
    </source>
</evidence>